<sequence>MVTSAEAIAASLNPAKPLLILDADEVLLRFMEALEVYLLSEGYELRLTSFAITGNVYDRHGGIVAPEHVRELLSSFFAARTRHIEPVKGAAEALASLSADWQIVVLSNVPAPQREARAENLAGHGMPYPVIASKGGKGEFVATLTAGRSAPAVFVDDLPPHHASVARHAPATHRLHMVADPRLAALLPPAPDAHTRIDDWAAAHDHIRKLAEDIHVRP</sequence>
<evidence type="ECO:0000313" key="2">
    <source>
        <dbReference type="Proteomes" id="UP001217500"/>
    </source>
</evidence>
<name>A0AAF0BML6_9PROT</name>
<evidence type="ECO:0000313" key="1">
    <source>
        <dbReference type="EMBL" id="WCL55697.1"/>
    </source>
</evidence>
<gene>
    <name evidence="1" type="ORF">PH603_08005</name>
</gene>
<dbReference type="EMBL" id="CP116805">
    <property type="protein sequence ID" value="WCL55697.1"/>
    <property type="molecule type" value="Genomic_DNA"/>
</dbReference>
<dbReference type="Proteomes" id="UP001217500">
    <property type="component" value="Chromosome"/>
</dbReference>
<accession>A0AAF0BML6</accession>
<dbReference type="RefSeq" id="WP_289505554.1">
    <property type="nucleotide sequence ID" value="NZ_CP116805.1"/>
</dbReference>
<dbReference type="InterPro" id="IPR036412">
    <property type="entry name" value="HAD-like_sf"/>
</dbReference>
<keyword evidence="2" id="KW-1185">Reference proteome</keyword>
<evidence type="ECO:0008006" key="3">
    <source>
        <dbReference type="Google" id="ProtNLM"/>
    </source>
</evidence>
<proteinExistence type="predicted"/>
<dbReference type="KEGG" id="gso:PH603_08005"/>
<dbReference type="AlphaFoldDB" id="A0AAF0BML6"/>
<protein>
    <recommendedName>
        <fullName evidence="3">HAD family hydrolase</fullName>
    </recommendedName>
</protein>
<dbReference type="SUPFAM" id="SSF56784">
    <property type="entry name" value="HAD-like"/>
    <property type="match status" value="1"/>
</dbReference>
<reference evidence="1" key="1">
    <citation type="submission" date="2023-01" db="EMBL/GenBank/DDBJ databases">
        <title>The genome sequence of Kordiimonadaceae bacterium 6D33.</title>
        <authorList>
            <person name="Liu Y."/>
        </authorList>
    </citation>
    <scope>NUCLEOTIDE SEQUENCE</scope>
    <source>
        <strain evidence="1">6D33</strain>
    </source>
</reference>
<organism evidence="1 2">
    <name type="scientific">Gimibacter soli</name>
    <dbReference type="NCBI Taxonomy" id="3024400"/>
    <lineage>
        <taxon>Bacteria</taxon>
        <taxon>Pseudomonadati</taxon>
        <taxon>Pseudomonadota</taxon>
        <taxon>Alphaproteobacteria</taxon>
        <taxon>Kordiimonadales</taxon>
        <taxon>Temperatibacteraceae</taxon>
        <taxon>Gimibacter</taxon>
    </lineage>
</organism>